<keyword evidence="2" id="KW-1003">Cell membrane</keyword>
<gene>
    <name evidence="13" type="ORF">H9642_14600</name>
</gene>
<dbReference type="PROSITE" id="PS51007">
    <property type="entry name" value="CYTC"/>
    <property type="match status" value="3"/>
</dbReference>
<keyword evidence="8 10" id="KW-0472">Membrane</keyword>
<organism evidence="13 14">
    <name type="scientific">Serpens gallinarum</name>
    <dbReference type="NCBI Taxonomy" id="2763075"/>
    <lineage>
        <taxon>Bacteria</taxon>
        <taxon>Pseudomonadati</taxon>
        <taxon>Pseudomonadota</taxon>
        <taxon>Gammaproteobacteria</taxon>
        <taxon>Pseudomonadales</taxon>
        <taxon>Pseudomonadaceae</taxon>
        <taxon>Pseudomonas</taxon>
    </lineage>
</organism>
<keyword evidence="3 9" id="KW-0349">Heme</keyword>
<reference evidence="13 14" key="1">
    <citation type="submission" date="2020-08" db="EMBL/GenBank/DDBJ databases">
        <title>A Genomic Blueprint of the Chicken Gut Microbiome.</title>
        <authorList>
            <person name="Gilroy R."/>
            <person name="Ravi A."/>
            <person name="Getino M."/>
            <person name="Pursley I."/>
            <person name="Horton D.L."/>
            <person name="Alikhan N.-F."/>
            <person name="Baker D."/>
            <person name="Gharbi K."/>
            <person name="Hall N."/>
            <person name="Watson M."/>
            <person name="Adriaenssens E.M."/>
            <person name="Foster-Nyarko E."/>
            <person name="Jarju S."/>
            <person name="Secka A."/>
            <person name="Antonio M."/>
            <person name="Oren A."/>
            <person name="Chaudhuri R."/>
            <person name="La Ragione R.M."/>
            <person name="Hildebrand F."/>
            <person name="Pallen M.J."/>
        </authorList>
    </citation>
    <scope>NUCLEOTIDE SEQUENCE [LARGE SCALE GENOMIC DNA]</scope>
    <source>
        <strain evidence="13 14">Sa2CUA2</strain>
    </source>
</reference>
<dbReference type="PIRSF" id="PIRSF000018">
    <property type="entry name" value="Mb_ADH_cyt_c"/>
    <property type="match status" value="1"/>
</dbReference>
<keyword evidence="10" id="KW-0812">Transmembrane</keyword>
<dbReference type="EMBL" id="JACSQG010000009">
    <property type="protein sequence ID" value="MBD7978411.1"/>
    <property type="molecule type" value="Genomic_DNA"/>
</dbReference>
<protein>
    <submittedName>
        <fullName evidence="13">Cytochrome c</fullName>
    </submittedName>
</protein>
<keyword evidence="5 11" id="KW-0732">Signal</keyword>
<dbReference type="InterPro" id="IPR009056">
    <property type="entry name" value="Cyt_c-like_dom"/>
</dbReference>
<feature type="domain" description="Cytochrome c" evidence="12">
    <location>
        <begin position="180"/>
        <end position="288"/>
    </location>
</feature>
<dbReference type="PANTHER" id="PTHR35008:SF8">
    <property type="entry name" value="ALCOHOL DEHYDROGENASE CYTOCHROME C SUBUNIT"/>
    <property type="match status" value="1"/>
</dbReference>
<evidence type="ECO:0000256" key="3">
    <source>
        <dbReference type="ARBA" id="ARBA00022617"/>
    </source>
</evidence>
<feature type="signal peptide" evidence="11">
    <location>
        <begin position="1"/>
        <end position="28"/>
    </location>
</feature>
<dbReference type="Pfam" id="PF00034">
    <property type="entry name" value="Cytochrom_C"/>
    <property type="match status" value="2"/>
</dbReference>
<dbReference type="PANTHER" id="PTHR35008">
    <property type="entry name" value="BLL4482 PROTEIN-RELATED"/>
    <property type="match status" value="1"/>
</dbReference>
<keyword evidence="6" id="KW-0677">Repeat</keyword>
<evidence type="ECO:0000259" key="12">
    <source>
        <dbReference type="PROSITE" id="PS51007"/>
    </source>
</evidence>
<dbReference type="RefSeq" id="WP_251837197.1">
    <property type="nucleotide sequence ID" value="NZ_JACSQG010000009.1"/>
</dbReference>
<accession>A0ABR8TRL1</accession>
<dbReference type="InterPro" id="IPR014353">
    <property type="entry name" value="Membr-bd_ADH_cyt_c"/>
</dbReference>
<evidence type="ECO:0000256" key="6">
    <source>
        <dbReference type="ARBA" id="ARBA00022737"/>
    </source>
</evidence>
<dbReference type="Pfam" id="PF13442">
    <property type="entry name" value="Cytochrome_CBB3"/>
    <property type="match status" value="1"/>
</dbReference>
<dbReference type="Gene3D" id="1.10.760.10">
    <property type="entry name" value="Cytochrome c-like domain"/>
    <property type="match status" value="2"/>
</dbReference>
<evidence type="ECO:0000256" key="10">
    <source>
        <dbReference type="SAM" id="Phobius"/>
    </source>
</evidence>
<comment type="subcellular location">
    <subcellularLocation>
        <location evidence="1">Cell membrane</location>
    </subcellularLocation>
</comment>
<dbReference type="InterPro" id="IPR051459">
    <property type="entry name" value="Cytochrome_c-type_DH"/>
</dbReference>
<name>A0ABR8TRL1_9PSED</name>
<evidence type="ECO:0000313" key="14">
    <source>
        <dbReference type="Proteomes" id="UP000611945"/>
    </source>
</evidence>
<feature type="domain" description="Cytochrome c" evidence="12">
    <location>
        <begin position="321"/>
        <end position="409"/>
    </location>
</feature>
<dbReference type="InterPro" id="IPR036909">
    <property type="entry name" value="Cyt_c-like_dom_sf"/>
</dbReference>
<keyword evidence="4 9" id="KW-0479">Metal-binding</keyword>
<evidence type="ECO:0000256" key="2">
    <source>
        <dbReference type="ARBA" id="ARBA00022475"/>
    </source>
</evidence>
<comment type="caution">
    <text evidence="13">The sequence shown here is derived from an EMBL/GenBank/DDBJ whole genome shotgun (WGS) entry which is preliminary data.</text>
</comment>
<evidence type="ECO:0000256" key="1">
    <source>
        <dbReference type="ARBA" id="ARBA00004236"/>
    </source>
</evidence>
<evidence type="ECO:0000256" key="8">
    <source>
        <dbReference type="ARBA" id="ARBA00023136"/>
    </source>
</evidence>
<evidence type="ECO:0000256" key="5">
    <source>
        <dbReference type="ARBA" id="ARBA00022729"/>
    </source>
</evidence>
<evidence type="ECO:0000256" key="11">
    <source>
        <dbReference type="SAM" id="SignalP"/>
    </source>
</evidence>
<evidence type="ECO:0000256" key="9">
    <source>
        <dbReference type="PROSITE-ProRule" id="PRU00433"/>
    </source>
</evidence>
<evidence type="ECO:0000256" key="7">
    <source>
        <dbReference type="ARBA" id="ARBA00023004"/>
    </source>
</evidence>
<feature type="transmembrane region" description="Helical" evidence="10">
    <location>
        <begin position="434"/>
        <end position="456"/>
    </location>
</feature>
<evidence type="ECO:0000313" key="13">
    <source>
        <dbReference type="EMBL" id="MBD7978411.1"/>
    </source>
</evidence>
<feature type="chain" id="PRO_5046659671" evidence="11">
    <location>
        <begin position="29"/>
        <end position="469"/>
    </location>
</feature>
<keyword evidence="10" id="KW-1133">Transmembrane helix</keyword>
<dbReference type="SUPFAM" id="SSF46626">
    <property type="entry name" value="Cytochrome c"/>
    <property type="match status" value="3"/>
</dbReference>
<keyword evidence="7 9" id="KW-0408">Iron</keyword>
<dbReference type="Proteomes" id="UP000611945">
    <property type="component" value="Unassembled WGS sequence"/>
</dbReference>
<evidence type="ECO:0000256" key="4">
    <source>
        <dbReference type="ARBA" id="ARBA00022723"/>
    </source>
</evidence>
<sequence length="469" mass="51114">MTIERTKQSIGQHLLASIAVVLSLGAQAAPFDDEQVKRGEYLARAGDCVACHTLEGGELFAGGLRLSTPLGDVIATNITSSKTAGIGNYTLEQFDDAVRKGIRADGKYLYPAMPYTSYAKTTDEDIEAMYAYFMSGVAPVETRPPATELPFPFNIRLSMAVWNALFLDDEPYQPDPSQNAEWNRGAYLAQGLTHCSTCHSPRNFLMAEMSSKDLAGGEVSVWYAPNITSDVNSGIGGWSTEELVHYMKTGNIAKGQASGPMAEAIDHSLQYLTDADLHAIAVYLKTVPAVVQEGIEKPVYAWGSAVNAVHRSRSGAWPENPDEMTGAQLYDGYCAACHQAHGEGTFDTLLPALYQNTATGRPETNNLAMVILQGIHRVSEGHEIRMPGFAHELSDQQIATLSNYLIQTYGNPQAEVTVGQVENLRAGKTSAPDLVLFARVAMVVGVIVLLIVLIALMRRRRRRVTNHRY</sequence>
<feature type="domain" description="Cytochrome c" evidence="12">
    <location>
        <begin position="34"/>
        <end position="137"/>
    </location>
</feature>
<keyword evidence="14" id="KW-1185">Reference proteome</keyword>
<proteinExistence type="predicted"/>